<name>A0A231HDV6_9NOCA</name>
<proteinExistence type="predicted"/>
<feature type="domain" description="GmrSD restriction endonucleases C-terminal" evidence="2">
    <location>
        <begin position="448"/>
        <end position="607"/>
    </location>
</feature>
<dbReference type="PANTHER" id="PTHR35149:SF1">
    <property type="entry name" value="DUF5655 DOMAIN-CONTAINING PROTEIN"/>
    <property type="match status" value="1"/>
</dbReference>
<evidence type="ECO:0000313" key="3">
    <source>
        <dbReference type="EMBL" id="OXR47120.1"/>
    </source>
</evidence>
<dbReference type="InterPro" id="IPR004919">
    <property type="entry name" value="GmrSD_N"/>
</dbReference>
<dbReference type="Proteomes" id="UP000215506">
    <property type="component" value="Unassembled WGS sequence"/>
</dbReference>
<organism evidence="3 4">
    <name type="scientific">Nocardia cerradoensis</name>
    <dbReference type="NCBI Taxonomy" id="85688"/>
    <lineage>
        <taxon>Bacteria</taxon>
        <taxon>Bacillati</taxon>
        <taxon>Actinomycetota</taxon>
        <taxon>Actinomycetes</taxon>
        <taxon>Mycobacteriales</taxon>
        <taxon>Nocardiaceae</taxon>
        <taxon>Nocardia</taxon>
    </lineage>
</organism>
<comment type="caution">
    <text evidence="3">The sequence shown here is derived from an EMBL/GenBank/DDBJ whole genome shotgun (WGS) entry which is preliminary data.</text>
</comment>
<dbReference type="Pfam" id="PF03235">
    <property type="entry name" value="GmrSD_N"/>
    <property type="match status" value="1"/>
</dbReference>
<sequence length="629" mass="71632">MKADALSPRALFDGRVHYEIPVFQRPYVWSEEDQWEPLWQDVVRVAEQVVAAGSDEDALAAVSAHFLGAIVFKARPAITGDVTRYGVIDGQQRTTTLLLLLDAAKKVFIGRGYEDQAEALDELTVNPAKRFQNKAEHLKLRPSRVDHAAFTAAMTANGADKFQEHRIIEAHSFFRRQIEGWIDDGGDAEPGNLSLQRAKALTDVLQFRLMVVAINLSGHDDDQLIFETLNDRGTPLLKADLIKNWVFQRGEKLHADIDSWPDRFWLEFDDDWWREEIAQGRHNRSRIDIFLQYWLTMRTRREVLINDTFRIFTEYADPHTKTVAEAERFLTALASDASTFRSFATRPTTDPVGRFYDRVIQEFELAATTPLLMWLVSDNHNIPEDQVALALSCLESWVVRRTLLRLPSSDINRLMVSALAKLDGEAAETVGTALQLFLSEQQAESRRWPTDEEIKTDLPKLRVYGRVKQNRLRVVLLAVEALLRTERNETVTVHGDLQVEHVMPRKWKQHWDEQPPLDEAAARDRDRLVDSLGNLTLTTQSLNGGLSNRPWTDDEAKVTAPTGKHAQRGKYSLLNQYSLLALTKELLNGHEKAWTEEDIEARSELLSDKICQAWPGPVQHGGAEHQADT</sequence>
<evidence type="ECO:0000259" key="2">
    <source>
        <dbReference type="Pfam" id="PF07510"/>
    </source>
</evidence>
<keyword evidence="4" id="KW-1185">Reference proteome</keyword>
<dbReference type="PANTHER" id="PTHR35149">
    <property type="entry name" value="SLL5132 PROTEIN"/>
    <property type="match status" value="1"/>
</dbReference>
<gene>
    <name evidence="3" type="ORF">B7C42_00242</name>
</gene>
<evidence type="ECO:0008006" key="5">
    <source>
        <dbReference type="Google" id="ProtNLM"/>
    </source>
</evidence>
<reference evidence="3 4" key="1">
    <citation type="submission" date="2017-07" db="EMBL/GenBank/DDBJ databases">
        <title>First draft Genome Sequence of Nocardia cerradoensis isolated from human infection.</title>
        <authorList>
            <person name="Carrasco G."/>
        </authorList>
    </citation>
    <scope>NUCLEOTIDE SEQUENCE [LARGE SCALE GENOMIC DNA]</scope>
    <source>
        <strain evidence="3 4">CNM20130759</strain>
    </source>
</reference>
<accession>A0A231HDV6</accession>
<dbReference type="EMBL" id="NGAF01000001">
    <property type="protein sequence ID" value="OXR47120.1"/>
    <property type="molecule type" value="Genomic_DNA"/>
</dbReference>
<dbReference type="Pfam" id="PF07510">
    <property type="entry name" value="GmrSD_C"/>
    <property type="match status" value="1"/>
</dbReference>
<protein>
    <recommendedName>
        <fullName evidence="5">DUF262 domain-containing protein</fullName>
    </recommendedName>
</protein>
<evidence type="ECO:0000259" key="1">
    <source>
        <dbReference type="Pfam" id="PF03235"/>
    </source>
</evidence>
<dbReference type="AlphaFoldDB" id="A0A231HDV6"/>
<dbReference type="InterPro" id="IPR011089">
    <property type="entry name" value="GmrSD_C"/>
</dbReference>
<evidence type="ECO:0000313" key="4">
    <source>
        <dbReference type="Proteomes" id="UP000215506"/>
    </source>
</evidence>
<dbReference type="RefSeq" id="WP_189594831.1">
    <property type="nucleotide sequence ID" value="NZ_NGAF01000001.1"/>
</dbReference>
<feature type="domain" description="GmrSD restriction endonucleases N-terminal" evidence="1">
    <location>
        <begin position="11"/>
        <end position="247"/>
    </location>
</feature>